<keyword evidence="1" id="KW-0812">Transmembrane</keyword>
<keyword evidence="1" id="KW-1133">Transmembrane helix</keyword>
<accession>A0A9P0H6L0</accession>
<protein>
    <submittedName>
        <fullName evidence="2">Uncharacterized protein</fullName>
    </submittedName>
</protein>
<reference evidence="2" key="1">
    <citation type="submission" date="2022-01" db="EMBL/GenBank/DDBJ databases">
        <authorList>
            <person name="King R."/>
        </authorList>
    </citation>
    <scope>NUCLEOTIDE SEQUENCE</scope>
</reference>
<dbReference type="PANTHER" id="PTHR33964:SF1">
    <property type="entry name" value="RE45066P"/>
    <property type="match status" value="1"/>
</dbReference>
<keyword evidence="3" id="KW-1185">Reference proteome</keyword>
<proteinExistence type="predicted"/>
<evidence type="ECO:0000256" key="1">
    <source>
        <dbReference type="SAM" id="Phobius"/>
    </source>
</evidence>
<sequence>MTKKGDGPAIVRRRNCDDEELMHILASLQIIEPENIVRLANKRNLTKFCKDVGRRLKAAYGHMKDCSLSSSQKMYANLIDGVESLYETICLNEPYKRKFEAHSSCFKKLYNELDNCDGPKDWVEDSNKTRLCKAYENIVDCYMIKTAMICGPEAADIFKKLLINVLRATVVTDCGLRTRATGGNIQTKPIMSERTYEMIYLIIIVILIVVLINVSGRSKKK</sequence>
<evidence type="ECO:0000313" key="2">
    <source>
        <dbReference type="EMBL" id="CAH1396317.1"/>
    </source>
</evidence>
<organism evidence="2 3">
    <name type="scientific">Nezara viridula</name>
    <name type="common">Southern green stink bug</name>
    <name type="synonym">Cimex viridulus</name>
    <dbReference type="NCBI Taxonomy" id="85310"/>
    <lineage>
        <taxon>Eukaryota</taxon>
        <taxon>Metazoa</taxon>
        <taxon>Ecdysozoa</taxon>
        <taxon>Arthropoda</taxon>
        <taxon>Hexapoda</taxon>
        <taxon>Insecta</taxon>
        <taxon>Pterygota</taxon>
        <taxon>Neoptera</taxon>
        <taxon>Paraneoptera</taxon>
        <taxon>Hemiptera</taxon>
        <taxon>Heteroptera</taxon>
        <taxon>Panheteroptera</taxon>
        <taxon>Pentatomomorpha</taxon>
        <taxon>Pentatomoidea</taxon>
        <taxon>Pentatomidae</taxon>
        <taxon>Pentatominae</taxon>
        <taxon>Nezara</taxon>
    </lineage>
</organism>
<dbReference type="Proteomes" id="UP001152798">
    <property type="component" value="Chromosome 3"/>
</dbReference>
<keyword evidence="1" id="KW-0472">Membrane</keyword>
<dbReference type="AlphaFoldDB" id="A0A9P0H6L0"/>
<dbReference type="PANTHER" id="PTHR33964">
    <property type="entry name" value="RE45066P-RELATED"/>
    <property type="match status" value="1"/>
</dbReference>
<dbReference type="OrthoDB" id="6606974at2759"/>
<evidence type="ECO:0000313" key="3">
    <source>
        <dbReference type="Proteomes" id="UP001152798"/>
    </source>
</evidence>
<feature type="transmembrane region" description="Helical" evidence="1">
    <location>
        <begin position="198"/>
        <end position="216"/>
    </location>
</feature>
<dbReference type="EMBL" id="OV725079">
    <property type="protein sequence ID" value="CAH1396317.1"/>
    <property type="molecule type" value="Genomic_DNA"/>
</dbReference>
<name>A0A9P0H6L0_NEZVI</name>
<gene>
    <name evidence="2" type="ORF">NEZAVI_LOCUS6412</name>
</gene>